<protein>
    <submittedName>
        <fullName evidence="10">Response regulator</fullName>
    </submittedName>
</protein>
<dbReference type="PROSITE" id="PS51063">
    <property type="entry name" value="HTH_CRP_2"/>
    <property type="match status" value="1"/>
</dbReference>
<dbReference type="InterPro" id="IPR011006">
    <property type="entry name" value="CheY-like_superfamily"/>
</dbReference>
<dbReference type="CDD" id="cd17574">
    <property type="entry name" value="REC_OmpR"/>
    <property type="match status" value="1"/>
</dbReference>
<evidence type="ECO:0000256" key="3">
    <source>
        <dbReference type="ARBA" id="ARBA00023015"/>
    </source>
</evidence>
<dbReference type="OrthoDB" id="667966at2"/>
<evidence type="ECO:0000256" key="6">
    <source>
        <dbReference type="PROSITE-ProRule" id="PRU00169"/>
    </source>
</evidence>
<organism evidence="10 11">
    <name type="scientific">Pedobacter cryophilus</name>
    <dbReference type="NCBI Taxonomy" id="2571271"/>
    <lineage>
        <taxon>Bacteria</taxon>
        <taxon>Pseudomonadati</taxon>
        <taxon>Bacteroidota</taxon>
        <taxon>Sphingobacteriia</taxon>
        <taxon>Sphingobacteriales</taxon>
        <taxon>Sphingobacteriaceae</taxon>
        <taxon>Pedobacter</taxon>
    </lineage>
</organism>
<dbReference type="PROSITE" id="PS50110">
    <property type="entry name" value="RESPONSE_REGULATORY"/>
    <property type="match status" value="1"/>
</dbReference>
<dbReference type="InterPro" id="IPR000595">
    <property type="entry name" value="cNMP-bd_dom"/>
</dbReference>
<dbReference type="PANTHER" id="PTHR48111:SF1">
    <property type="entry name" value="TWO-COMPONENT RESPONSE REGULATOR ORR33"/>
    <property type="match status" value="1"/>
</dbReference>
<evidence type="ECO:0000256" key="2">
    <source>
        <dbReference type="ARBA" id="ARBA00023012"/>
    </source>
</evidence>
<dbReference type="SMART" id="SM00419">
    <property type="entry name" value="HTH_CRP"/>
    <property type="match status" value="1"/>
</dbReference>
<dbReference type="SMART" id="SM00448">
    <property type="entry name" value="REC"/>
    <property type="match status" value="1"/>
</dbReference>
<dbReference type="InterPro" id="IPR036390">
    <property type="entry name" value="WH_DNA-bd_sf"/>
</dbReference>
<dbReference type="PROSITE" id="PS50042">
    <property type="entry name" value="CNMP_BINDING_3"/>
    <property type="match status" value="1"/>
</dbReference>
<evidence type="ECO:0000256" key="4">
    <source>
        <dbReference type="ARBA" id="ARBA00023125"/>
    </source>
</evidence>
<dbReference type="InterPro" id="IPR012318">
    <property type="entry name" value="HTH_CRP"/>
</dbReference>
<dbReference type="InterPro" id="IPR018490">
    <property type="entry name" value="cNMP-bd_dom_sf"/>
</dbReference>
<dbReference type="SUPFAM" id="SSF46785">
    <property type="entry name" value="Winged helix' DNA-binding domain"/>
    <property type="match status" value="1"/>
</dbReference>
<evidence type="ECO:0000256" key="5">
    <source>
        <dbReference type="ARBA" id="ARBA00023163"/>
    </source>
</evidence>
<dbReference type="GO" id="GO:0000156">
    <property type="term" value="F:phosphorelay response regulator activity"/>
    <property type="evidence" value="ECO:0007669"/>
    <property type="project" value="TreeGrafter"/>
</dbReference>
<dbReference type="RefSeq" id="WP_136826223.1">
    <property type="nucleotide sequence ID" value="NZ_SWBP01000003.1"/>
</dbReference>
<evidence type="ECO:0000256" key="1">
    <source>
        <dbReference type="ARBA" id="ARBA00022553"/>
    </source>
</evidence>
<evidence type="ECO:0000259" key="7">
    <source>
        <dbReference type="PROSITE" id="PS50042"/>
    </source>
</evidence>
<feature type="domain" description="HTH crp-type" evidence="9">
    <location>
        <begin position="274"/>
        <end position="346"/>
    </location>
</feature>
<dbReference type="GO" id="GO:0032993">
    <property type="term" value="C:protein-DNA complex"/>
    <property type="evidence" value="ECO:0007669"/>
    <property type="project" value="TreeGrafter"/>
</dbReference>
<dbReference type="Gene3D" id="1.10.10.10">
    <property type="entry name" value="Winged helix-like DNA-binding domain superfamily/Winged helix DNA-binding domain"/>
    <property type="match status" value="1"/>
</dbReference>
<name>A0A4U1BYU0_9SPHI</name>
<dbReference type="AlphaFoldDB" id="A0A4U1BYU0"/>
<keyword evidence="2" id="KW-0902">Two-component regulatory system</keyword>
<dbReference type="Pfam" id="PF00027">
    <property type="entry name" value="cNMP_binding"/>
    <property type="match status" value="1"/>
</dbReference>
<keyword evidence="1 6" id="KW-0597">Phosphoprotein</keyword>
<evidence type="ECO:0000259" key="8">
    <source>
        <dbReference type="PROSITE" id="PS50110"/>
    </source>
</evidence>
<sequence>MKKILIIEDDDFLRENIAEILSLSDYTAITVADGKAGIEKALKESPDLILCDVMMPGIDGYGVLHILSRYPETKFIPFLFLSGKKDLIDIRKGMELGADDYLVKPLNEVDLLNAVSLRLKKAETNKRSNFSNNAKSTEVLEHLVGARDKEHKTENREIRTYLKKHLLFSEDQRPSVVYYVVSGKLKEYRLHEDGKELITNMYTSGDFIGYRAIIEEINYTESVQVIEDAELILIPRNDFIELINHDINVARKFIELLSHNVHEKEDKLLNMAYNSLRKKVAFGIIEVADKFKNKIKGMSVIEMSREDLAHVIGSAPESMIRTLKEFKGEKLIDVQDGGKIVVLNEARLRNLLY</sequence>
<dbReference type="GO" id="GO:0000976">
    <property type="term" value="F:transcription cis-regulatory region binding"/>
    <property type="evidence" value="ECO:0007669"/>
    <property type="project" value="TreeGrafter"/>
</dbReference>
<keyword evidence="4" id="KW-0238">DNA-binding</keyword>
<dbReference type="InterPro" id="IPR001789">
    <property type="entry name" value="Sig_transdc_resp-reg_receiver"/>
</dbReference>
<proteinExistence type="predicted"/>
<evidence type="ECO:0000313" key="11">
    <source>
        <dbReference type="Proteomes" id="UP000308181"/>
    </source>
</evidence>
<dbReference type="InterPro" id="IPR014710">
    <property type="entry name" value="RmlC-like_jellyroll"/>
</dbReference>
<keyword evidence="3" id="KW-0805">Transcription regulation</keyword>
<dbReference type="SMART" id="SM00100">
    <property type="entry name" value="cNMP"/>
    <property type="match status" value="1"/>
</dbReference>
<dbReference type="SUPFAM" id="SSF52172">
    <property type="entry name" value="CheY-like"/>
    <property type="match status" value="1"/>
</dbReference>
<dbReference type="Gene3D" id="3.40.50.2300">
    <property type="match status" value="1"/>
</dbReference>
<dbReference type="Pfam" id="PF00072">
    <property type="entry name" value="Response_reg"/>
    <property type="match status" value="1"/>
</dbReference>
<reference evidence="10 11" key="1">
    <citation type="submission" date="2019-04" db="EMBL/GenBank/DDBJ databases">
        <title>Pedobacter sp. AR-3-17 sp. nov., isolated from Arctic soil.</title>
        <authorList>
            <person name="Dahal R.H."/>
            <person name="Kim D.-U."/>
        </authorList>
    </citation>
    <scope>NUCLEOTIDE SEQUENCE [LARGE SCALE GENOMIC DNA]</scope>
    <source>
        <strain evidence="10 11">AR-3-17</strain>
    </source>
</reference>
<comment type="caution">
    <text evidence="10">The sequence shown here is derived from an EMBL/GenBank/DDBJ whole genome shotgun (WGS) entry which is preliminary data.</text>
</comment>
<dbReference type="GO" id="GO:0006355">
    <property type="term" value="P:regulation of DNA-templated transcription"/>
    <property type="evidence" value="ECO:0007669"/>
    <property type="project" value="InterPro"/>
</dbReference>
<keyword evidence="5" id="KW-0804">Transcription</keyword>
<feature type="domain" description="Response regulatory" evidence="8">
    <location>
        <begin position="3"/>
        <end position="119"/>
    </location>
</feature>
<feature type="modified residue" description="4-aspartylphosphate" evidence="6">
    <location>
        <position position="52"/>
    </location>
</feature>
<dbReference type="CDD" id="cd00038">
    <property type="entry name" value="CAP_ED"/>
    <property type="match status" value="1"/>
</dbReference>
<dbReference type="GO" id="GO:0005829">
    <property type="term" value="C:cytosol"/>
    <property type="evidence" value="ECO:0007669"/>
    <property type="project" value="TreeGrafter"/>
</dbReference>
<evidence type="ECO:0000313" key="10">
    <source>
        <dbReference type="EMBL" id="TKB97648.1"/>
    </source>
</evidence>
<dbReference type="InterPro" id="IPR039420">
    <property type="entry name" value="WalR-like"/>
</dbReference>
<dbReference type="Pfam" id="PF13545">
    <property type="entry name" value="HTH_Crp_2"/>
    <property type="match status" value="1"/>
</dbReference>
<accession>A0A4U1BYU0</accession>
<evidence type="ECO:0000259" key="9">
    <source>
        <dbReference type="PROSITE" id="PS51063"/>
    </source>
</evidence>
<dbReference type="InterPro" id="IPR036388">
    <property type="entry name" value="WH-like_DNA-bd_sf"/>
</dbReference>
<dbReference type="PANTHER" id="PTHR48111">
    <property type="entry name" value="REGULATOR OF RPOS"/>
    <property type="match status" value="1"/>
</dbReference>
<dbReference type="EMBL" id="SWBP01000003">
    <property type="protein sequence ID" value="TKB97648.1"/>
    <property type="molecule type" value="Genomic_DNA"/>
</dbReference>
<dbReference type="Gene3D" id="2.60.120.10">
    <property type="entry name" value="Jelly Rolls"/>
    <property type="match status" value="1"/>
</dbReference>
<dbReference type="Proteomes" id="UP000308181">
    <property type="component" value="Unassembled WGS sequence"/>
</dbReference>
<gene>
    <name evidence="10" type="ORF">FA046_09775</name>
</gene>
<dbReference type="SUPFAM" id="SSF51206">
    <property type="entry name" value="cAMP-binding domain-like"/>
    <property type="match status" value="1"/>
</dbReference>
<feature type="domain" description="Cyclic nucleotide-binding" evidence="7">
    <location>
        <begin position="159"/>
        <end position="260"/>
    </location>
</feature>
<keyword evidence="11" id="KW-1185">Reference proteome</keyword>